<sequence>SGVGDRARWGFASAVRIVTAIACIRFGSQSWVRTVEGHGSPASRHLPSARRSKKDSQSDPRGEGKMKGKRKATLKIARSGEKCEEVEGYLLPQVDWWQRPLFVHKDENGQWEVTDAFSGKSLNALTYSTIEAAIWETEERVSRFGRLRTEPVESMAESLKVLNPSPGREDTKQ</sequence>
<dbReference type="AlphaFoldDB" id="A0A0F8X272"/>
<evidence type="ECO:0000313" key="2">
    <source>
        <dbReference type="EMBL" id="KKK54920.1"/>
    </source>
</evidence>
<protein>
    <submittedName>
        <fullName evidence="2">Uncharacterized protein</fullName>
    </submittedName>
</protein>
<name>A0A0F8X272_9ZZZZ</name>
<evidence type="ECO:0000256" key="1">
    <source>
        <dbReference type="SAM" id="MobiDB-lite"/>
    </source>
</evidence>
<feature type="region of interest" description="Disordered" evidence="1">
    <location>
        <begin position="153"/>
        <end position="173"/>
    </location>
</feature>
<comment type="caution">
    <text evidence="2">The sequence shown here is derived from an EMBL/GenBank/DDBJ whole genome shotgun (WGS) entry which is preliminary data.</text>
</comment>
<feature type="compositionally biased region" description="Basic and acidic residues" evidence="1">
    <location>
        <begin position="54"/>
        <end position="66"/>
    </location>
</feature>
<feature type="non-terminal residue" evidence="2">
    <location>
        <position position="1"/>
    </location>
</feature>
<feature type="region of interest" description="Disordered" evidence="1">
    <location>
        <begin position="37"/>
        <end position="74"/>
    </location>
</feature>
<gene>
    <name evidence="2" type="ORF">LCGC14_3079780</name>
</gene>
<reference evidence="2" key="1">
    <citation type="journal article" date="2015" name="Nature">
        <title>Complex archaea that bridge the gap between prokaryotes and eukaryotes.</title>
        <authorList>
            <person name="Spang A."/>
            <person name="Saw J.H."/>
            <person name="Jorgensen S.L."/>
            <person name="Zaremba-Niedzwiedzka K."/>
            <person name="Martijn J."/>
            <person name="Lind A.E."/>
            <person name="van Eijk R."/>
            <person name="Schleper C."/>
            <person name="Guy L."/>
            <person name="Ettema T.J."/>
        </authorList>
    </citation>
    <scope>NUCLEOTIDE SEQUENCE</scope>
</reference>
<dbReference type="EMBL" id="LAZR01065749">
    <property type="protein sequence ID" value="KKK54920.1"/>
    <property type="molecule type" value="Genomic_DNA"/>
</dbReference>
<organism evidence="2">
    <name type="scientific">marine sediment metagenome</name>
    <dbReference type="NCBI Taxonomy" id="412755"/>
    <lineage>
        <taxon>unclassified sequences</taxon>
        <taxon>metagenomes</taxon>
        <taxon>ecological metagenomes</taxon>
    </lineage>
</organism>
<proteinExistence type="predicted"/>
<accession>A0A0F8X272</accession>